<dbReference type="EMBL" id="MKCS01000001">
    <property type="protein sequence ID" value="OHX12270.1"/>
    <property type="molecule type" value="Genomic_DNA"/>
</dbReference>
<reference evidence="3 4" key="1">
    <citation type="submission" date="2016-09" db="EMBL/GenBank/DDBJ databases">
        <title>Chromobacterium muskegensis sp. nov., an insecticidal bacterium isolated from Sphagnum bogs.</title>
        <authorList>
            <person name="Sparks M.E."/>
            <person name="Blackburn M.B."/>
            <person name="Gundersen-Rindal D.E."/>
            <person name="Mitchell A."/>
            <person name="Farrar R."/>
            <person name="Kuhar D."/>
        </authorList>
    </citation>
    <scope>NUCLEOTIDE SEQUENCE [LARGE SCALE GENOMIC DNA]</scope>
    <source>
        <strain evidence="2 4">14B-1</strain>
        <strain evidence="1 3">37-2</strain>
    </source>
</reference>
<evidence type="ECO:0000313" key="2">
    <source>
        <dbReference type="EMBL" id="OHX21646.1"/>
    </source>
</evidence>
<evidence type="ECO:0000313" key="3">
    <source>
        <dbReference type="Proteomes" id="UP000180088"/>
    </source>
</evidence>
<dbReference type="Proteomes" id="UP000180280">
    <property type="component" value="Unassembled WGS sequence"/>
</dbReference>
<dbReference type="STRING" id="1903179.BI347_01190"/>
<sequence>MAMSFLKKLQININKVAEGYFANWTPEMPVSVGDYGDINGYRFTRDGNISRYRLNLKIERIRKETASFEKKDGLIVKTQASAESGLGSGNVKLDLQFGEAGSFLYHLRDITNIQFQERRDAFEKIGQLLLSGRIKWKDDYVLVVEVKQAGKAFILVAEGDNVSLQLECNSDIVGNLNLADVAGRVGYVRDSDSVIRYEVSEAISPLYRVVSFAESPPDGGGKLPLGGLVEKIRMWFSDKMPLPETIYLTEYFDRGHSVAGTFTLPNGETVGLCQTVEDAAGFISKSENGDLATLGIAELEVVSVLLNAGQMYDE</sequence>
<comment type="caution">
    <text evidence="1">The sequence shown here is derived from an EMBL/GenBank/DDBJ whole genome shotgun (WGS) entry which is preliminary data.</text>
</comment>
<accession>A0A1S1WYR9</accession>
<proteinExistence type="predicted"/>
<gene>
    <name evidence="2" type="ORF">BI344_03820</name>
    <name evidence="1" type="ORF">BI347_01190</name>
</gene>
<dbReference type="AlphaFoldDB" id="A0A1S1WYR9"/>
<protein>
    <submittedName>
        <fullName evidence="1">Uncharacterized protein</fullName>
    </submittedName>
</protein>
<name>A0A1S1WYR9_9NEIS</name>
<keyword evidence="4" id="KW-1185">Reference proteome</keyword>
<evidence type="ECO:0000313" key="4">
    <source>
        <dbReference type="Proteomes" id="UP000180280"/>
    </source>
</evidence>
<evidence type="ECO:0000313" key="1">
    <source>
        <dbReference type="EMBL" id="OHX12270.1"/>
    </source>
</evidence>
<organism evidence="1 3">
    <name type="scientific">Chromobacterium sphagni</name>
    <dbReference type="NCBI Taxonomy" id="1903179"/>
    <lineage>
        <taxon>Bacteria</taxon>
        <taxon>Pseudomonadati</taxon>
        <taxon>Pseudomonadota</taxon>
        <taxon>Betaproteobacteria</taxon>
        <taxon>Neisseriales</taxon>
        <taxon>Chromobacteriaceae</taxon>
        <taxon>Chromobacterium</taxon>
    </lineage>
</organism>
<dbReference type="EMBL" id="MKCT01000001">
    <property type="protein sequence ID" value="OHX21646.1"/>
    <property type="molecule type" value="Genomic_DNA"/>
</dbReference>
<dbReference type="Proteomes" id="UP000180088">
    <property type="component" value="Unassembled WGS sequence"/>
</dbReference>